<dbReference type="SMART" id="SM00993">
    <property type="entry name" value="YL1_C"/>
    <property type="match status" value="1"/>
</dbReference>
<evidence type="ECO:0000313" key="4">
    <source>
        <dbReference type="EMBL" id="KAJ5504497.1"/>
    </source>
</evidence>
<dbReference type="Pfam" id="PF08265">
    <property type="entry name" value="YL1_C"/>
    <property type="match status" value="1"/>
</dbReference>
<dbReference type="GO" id="GO:0005634">
    <property type="term" value="C:nucleus"/>
    <property type="evidence" value="ECO:0007669"/>
    <property type="project" value="TreeGrafter"/>
</dbReference>
<sequence>MADIMDKDPSSGLQSSEEEEMPVESLVRGRAKRSTAGLHMSALLEAAADDDLALLFEEVEDDNEFADVADPDAEDELLESSDEDEDQGPNTQNDYEGEQKLQKDERKKRRAQNDLRFQTLRKRVKIDPTAPSSMSAAPRPKKKSERISWIPTVEDGPTRQSSRRQTMVNKELTHARLKDSQEKRVRIIATMKEAEKRKAHLKPKEMTQEDHLAEAARVERLNSKSLNRWELSEKRKADERRARIEALQNRRLDGPVISYWSGVATWTNGRLTRVGKIEIKPKADKEESRKKKKEKEDKEKAAAESKSLGSASIVGSAPASITGTSQPPPDFHAVEATGPTNSTLPPPTSTLDQKMPENKPPANAAAPAAENADTPVVSSGANISQPDTKSSETKTITTSPAEQSKDNAVEKKTPGVDTNTPVSPSAQDQTTTSERQSSESKHSERKNFAVEIPRFRHALDSAGNDSTQRLPDSSSTKNDDAMDIDHPPAAVAGADSTKINQEVPESTGQASLATPHVADAQPTPVETPISHVAEGIVQEPPVEKPQPVELATTISPAIAQAPQASPATAAPSQATVPENAPAQSLKQPFTLQFESQLSNGIVKEPAPPEIPEPPPVIEHTGRTLTILENFDYATANHRKYSMYFNAKKPARLTKISSSLCVITSLPSRYRDPETALPYANSYAYGQIRRLLSEGYIWSSMLGCFVGPAEAARGVPERFTSKPGPGTIKLQIDRDEGQAESITGKKIDKIAVEIPSTPSAGTRAPEPMEIDKA</sequence>
<feature type="compositionally biased region" description="Basic and acidic residues" evidence="2">
    <location>
        <begin position="477"/>
        <end position="486"/>
    </location>
</feature>
<feature type="compositionally biased region" description="Polar residues" evidence="2">
    <location>
        <begin position="497"/>
        <end position="512"/>
    </location>
</feature>
<feature type="domain" description="Vps72/YL1 C-terminal" evidence="3">
    <location>
        <begin position="658"/>
        <end position="687"/>
    </location>
</feature>
<comment type="caution">
    <text evidence="4">The sequence shown here is derived from an EMBL/GenBank/DDBJ whole genome shotgun (WGS) entry which is preliminary data.</text>
</comment>
<feature type="compositionally biased region" description="Polar residues" evidence="2">
    <location>
        <begin position="463"/>
        <end position="476"/>
    </location>
</feature>
<dbReference type="Proteomes" id="UP001149954">
    <property type="component" value="Unassembled WGS sequence"/>
</dbReference>
<dbReference type="Pfam" id="PF05764">
    <property type="entry name" value="YL1"/>
    <property type="match status" value="1"/>
</dbReference>
<feature type="compositionally biased region" description="Low complexity" evidence="2">
    <location>
        <begin position="360"/>
        <end position="372"/>
    </location>
</feature>
<accession>A0A9W9XW63</accession>
<dbReference type="InterPro" id="IPR013272">
    <property type="entry name" value="Vps72/YL1_C"/>
</dbReference>
<evidence type="ECO:0000313" key="5">
    <source>
        <dbReference type="Proteomes" id="UP001149954"/>
    </source>
</evidence>
<reference evidence="4" key="1">
    <citation type="submission" date="2022-12" db="EMBL/GenBank/DDBJ databases">
        <authorList>
            <person name="Petersen C."/>
        </authorList>
    </citation>
    <scope>NUCLEOTIDE SEQUENCE</scope>
    <source>
        <strain evidence="4">IBT 29495</strain>
    </source>
</reference>
<protein>
    <submittedName>
        <fullName evidence="4">YL1 nuclear</fullName>
    </submittedName>
</protein>
<name>A0A9W9XW63_9EURO</name>
<evidence type="ECO:0000256" key="1">
    <source>
        <dbReference type="ARBA" id="ARBA00006832"/>
    </source>
</evidence>
<proteinExistence type="inferred from homology"/>
<evidence type="ECO:0000256" key="2">
    <source>
        <dbReference type="SAM" id="MobiDB-lite"/>
    </source>
</evidence>
<dbReference type="EMBL" id="JAPWDS010000003">
    <property type="protein sequence ID" value="KAJ5504497.1"/>
    <property type="molecule type" value="Genomic_DNA"/>
</dbReference>
<keyword evidence="5" id="KW-1185">Reference proteome</keyword>
<dbReference type="AlphaFoldDB" id="A0A9W9XW63"/>
<dbReference type="PANTHER" id="PTHR13275">
    <property type="entry name" value="YL-1 PROTEIN TRANSCRIPTION FACTOR-LIKE 1"/>
    <property type="match status" value="1"/>
</dbReference>
<feature type="compositionally biased region" description="Polar residues" evidence="2">
    <location>
        <begin position="376"/>
        <end position="387"/>
    </location>
</feature>
<evidence type="ECO:0000259" key="3">
    <source>
        <dbReference type="SMART" id="SM00993"/>
    </source>
</evidence>
<feature type="region of interest" description="Disordered" evidence="2">
    <location>
        <begin position="281"/>
        <end position="523"/>
    </location>
</feature>
<comment type="similarity">
    <text evidence="1">Belongs to the VPS72/YL1 family.</text>
</comment>
<feature type="region of interest" description="Disordered" evidence="2">
    <location>
        <begin position="62"/>
        <end position="165"/>
    </location>
</feature>
<feature type="compositionally biased region" description="Acidic residues" evidence="2">
    <location>
        <begin position="62"/>
        <end position="87"/>
    </location>
</feature>
<organism evidence="4 5">
    <name type="scientific">Penicillium fimorum</name>
    <dbReference type="NCBI Taxonomy" id="1882269"/>
    <lineage>
        <taxon>Eukaryota</taxon>
        <taxon>Fungi</taxon>
        <taxon>Dikarya</taxon>
        <taxon>Ascomycota</taxon>
        <taxon>Pezizomycotina</taxon>
        <taxon>Eurotiomycetes</taxon>
        <taxon>Eurotiomycetidae</taxon>
        <taxon>Eurotiales</taxon>
        <taxon>Aspergillaceae</taxon>
        <taxon>Penicillium</taxon>
    </lineage>
</organism>
<dbReference type="PANTHER" id="PTHR13275:SF4">
    <property type="entry name" value="VACUOLAR PROTEIN SORTING-ASSOCIATED PROTEIN 72 HOMOLOG"/>
    <property type="match status" value="1"/>
</dbReference>
<dbReference type="OrthoDB" id="3942062at2759"/>
<feature type="region of interest" description="Disordered" evidence="2">
    <location>
        <begin position="1"/>
        <end position="35"/>
    </location>
</feature>
<feature type="compositionally biased region" description="Polar residues" evidence="2">
    <location>
        <begin position="416"/>
        <end position="428"/>
    </location>
</feature>
<dbReference type="InterPro" id="IPR046757">
    <property type="entry name" value="YL1_N"/>
</dbReference>
<gene>
    <name evidence="4" type="ORF">N7463_007371</name>
</gene>
<reference evidence="4" key="2">
    <citation type="journal article" date="2023" name="IMA Fungus">
        <title>Comparative genomic study of the Penicillium genus elucidates a diverse pangenome and 15 lateral gene transfer events.</title>
        <authorList>
            <person name="Petersen C."/>
            <person name="Sorensen T."/>
            <person name="Nielsen M.R."/>
            <person name="Sondergaard T.E."/>
            <person name="Sorensen J.L."/>
            <person name="Fitzpatrick D.A."/>
            <person name="Frisvad J.C."/>
            <person name="Nielsen K.L."/>
        </authorList>
    </citation>
    <scope>NUCLEOTIDE SEQUENCE</scope>
    <source>
        <strain evidence="4">IBT 29495</strain>
    </source>
</reference>
<feature type="compositionally biased region" description="Basic and acidic residues" evidence="2">
    <location>
        <begin position="281"/>
        <end position="303"/>
    </location>
</feature>
<feature type="compositionally biased region" description="Basic and acidic residues" evidence="2">
    <location>
        <begin position="403"/>
        <end position="414"/>
    </location>
</feature>
<feature type="region of interest" description="Disordered" evidence="2">
    <location>
        <begin position="753"/>
        <end position="772"/>
    </location>
</feature>
<feature type="compositionally biased region" description="Basic and acidic residues" evidence="2">
    <location>
        <begin position="436"/>
        <end position="459"/>
    </location>
</feature>